<proteinExistence type="predicted"/>
<organism evidence="2 3">
    <name type="scientific">Paenibacillus thiaminolyticus</name>
    <name type="common">Bacillus thiaminolyticus</name>
    <dbReference type="NCBI Taxonomy" id="49283"/>
    <lineage>
        <taxon>Bacteria</taxon>
        <taxon>Bacillati</taxon>
        <taxon>Bacillota</taxon>
        <taxon>Bacilli</taxon>
        <taxon>Bacillales</taxon>
        <taxon>Paenibacillaceae</taxon>
        <taxon>Paenibacillus</taxon>
    </lineage>
</organism>
<feature type="signal peptide" evidence="1">
    <location>
        <begin position="1"/>
        <end position="33"/>
    </location>
</feature>
<dbReference type="Proteomes" id="UP001209276">
    <property type="component" value="Unassembled WGS sequence"/>
</dbReference>
<comment type="caution">
    <text evidence="2">The sequence shown here is derived from an EMBL/GenBank/DDBJ whole genome shotgun (WGS) entry which is preliminary data.</text>
</comment>
<reference evidence="2 3" key="1">
    <citation type="submission" date="2022-05" db="EMBL/GenBank/DDBJ databases">
        <title>Genome Sequencing of Bee-Associated Microbes.</title>
        <authorList>
            <person name="Dunlap C."/>
        </authorList>
    </citation>
    <scope>NUCLEOTIDE SEQUENCE [LARGE SCALE GENOMIC DNA]</scope>
    <source>
        <strain evidence="2 3">NRRL B-14613</strain>
    </source>
</reference>
<evidence type="ECO:0000313" key="3">
    <source>
        <dbReference type="Proteomes" id="UP001209276"/>
    </source>
</evidence>
<feature type="chain" id="PRO_5046232655" evidence="1">
    <location>
        <begin position="34"/>
        <end position="329"/>
    </location>
</feature>
<sequence>MVNQWTPRTLTAMLCFVLLWTAAAVLGPAEAEAKPSYPEFVKVSAVGPVIPGLNAKNEWVPQGLAVVPGKNWVIVSHYSGKSSSQASALSITDTKTKKRIKTLYLYESADKKHTGHVGGVAASAKYVWIASGRSVYQIPVSTVSGKKDYSNVVMKKYALGHKASYASYSDGVLWVGEYMDGQDIGQSMCKPGPQGKARGYKLNGKGELPANPKATYTWTTPDRVQGMALTKNRVFYSQSCGRNNDSTLLVYTRGASGKQVSSLKMPPMSEGISLKGSSLYVLFESGSRKYADGKYPLKNMYIINTKKLAIAVPNNSPSSDQPRPDEGAA</sequence>
<dbReference type="RefSeq" id="WP_244194411.1">
    <property type="nucleotide sequence ID" value="NZ_CABMNB010000047.1"/>
</dbReference>
<evidence type="ECO:0000256" key="1">
    <source>
        <dbReference type="SAM" id="SignalP"/>
    </source>
</evidence>
<accession>A0ABT4FQ74</accession>
<keyword evidence="1" id="KW-0732">Signal</keyword>
<keyword evidence="3" id="KW-1185">Reference proteome</keyword>
<name>A0ABT4FQ74_PANTH</name>
<evidence type="ECO:0000313" key="2">
    <source>
        <dbReference type="EMBL" id="MCY9606322.1"/>
    </source>
</evidence>
<dbReference type="EMBL" id="JAMDMM010000010">
    <property type="protein sequence ID" value="MCY9606322.1"/>
    <property type="molecule type" value="Genomic_DNA"/>
</dbReference>
<gene>
    <name evidence="2" type="ORF">M5W83_04000</name>
</gene>
<dbReference type="GeneID" id="76995984"/>
<protein>
    <submittedName>
        <fullName evidence="2">Uncharacterized protein</fullName>
    </submittedName>
</protein>
<dbReference type="SUPFAM" id="SSF63825">
    <property type="entry name" value="YWTD domain"/>
    <property type="match status" value="1"/>
</dbReference>